<evidence type="ECO:0000256" key="6">
    <source>
        <dbReference type="ARBA" id="ARBA00023027"/>
    </source>
</evidence>
<dbReference type="RefSeq" id="WP_089412946.1">
    <property type="nucleotide sequence ID" value="NZ_FZQA01000006.1"/>
</dbReference>
<protein>
    <recommendedName>
        <fullName evidence="7">Putative NAD(P)H nitroreductase</fullName>
        <ecNumber evidence="7">1.-.-.-</ecNumber>
    </recommendedName>
</protein>
<dbReference type="PANTHER" id="PTHR43821">
    <property type="entry name" value="NAD(P)H NITROREDUCTASE YDJA-RELATED"/>
    <property type="match status" value="1"/>
</dbReference>
<dbReference type="Gene3D" id="3.40.109.10">
    <property type="entry name" value="NADH Oxidase"/>
    <property type="match status" value="1"/>
</dbReference>
<keyword evidence="4 7" id="KW-0521">NADP</keyword>
<comment type="similarity">
    <text evidence="1 7">Belongs to the nitroreductase family.</text>
</comment>
<evidence type="ECO:0000256" key="7">
    <source>
        <dbReference type="PIRNR" id="PIRNR000232"/>
    </source>
</evidence>
<comment type="cofactor">
    <cofactor evidence="8">
        <name>FMN</name>
        <dbReference type="ChEBI" id="CHEBI:58210"/>
    </cofactor>
    <text evidence="8">Binds 1 FMN per subunit.</text>
</comment>
<gene>
    <name evidence="10" type="ORF">SAMN06297382_2404</name>
</gene>
<feature type="binding site" description="in other chain" evidence="8">
    <location>
        <begin position="29"/>
        <end position="31"/>
    </location>
    <ligand>
        <name>FMN</name>
        <dbReference type="ChEBI" id="CHEBI:58210"/>
        <note>ligand shared between dimeric partners</note>
    </ligand>
</feature>
<evidence type="ECO:0000313" key="10">
    <source>
        <dbReference type="EMBL" id="SNT74815.1"/>
    </source>
</evidence>
<dbReference type="Pfam" id="PF00881">
    <property type="entry name" value="Nitroreductase"/>
    <property type="match status" value="1"/>
</dbReference>
<keyword evidence="3 7" id="KW-0288">FMN</keyword>
<accession>A0A239PX33</accession>
<organism evidence="10 11">
    <name type="scientific">Amphiplicatus metriothermophilus</name>
    <dbReference type="NCBI Taxonomy" id="1519374"/>
    <lineage>
        <taxon>Bacteria</taxon>
        <taxon>Pseudomonadati</taxon>
        <taxon>Pseudomonadota</taxon>
        <taxon>Alphaproteobacteria</taxon>
        <taxon>Parvularculales</taxon>
        <taxon>Parvularculaceae</taxon>
        <taxon>Amphiplicatus</taxon>
    </lineage>
</organism>
<evidence type="ECO:0000313" key="11">
    <source>
        <dbReference type="Proteomes" id="UP000198346"/>
    </source>
</evidence>
<evidence type="ECO:0000256" key="2">
    <source>
        <dbReference type="ARBA" id="ARBA00022630"/>
    </source>
</evidence>
<dbReference type="EMBL" id="FZQA01000006">
    <property type="protein sequence ID" value="SNT74815.1"/>
    <property type="molecule type" value="Genomic_DNA"/>
</dbReference>
<feature type="binding site" description="in other chain" evidence="8">
    <location>
        <begin position="154"/>
        <end position="156"/>
    </location>
    <ligand>
        <name>FMN</name>
        <dbReference type="ChEBI" id="CHEBI:58210"/>
        <note>ligand shared between dimeric partners</note>
    </ligand>
</feature>
<dbReference type="InterPro" id="IPR000415">
    <property type="entry name" value="Nitroreductase-like"/>
</dbReference>
<evidence type="ECO:0000256" key="4">
    <source>
        <dbReference type="ARBA" id="ARBA00022857"/>
    </source>
</evidence>
<keyword evidence="6 7" id="KW-0520">NAD</keyword>
<evidence type="ECO:0000256" key="3">
    <source>
        <dbReference type="ARBA" id="ARBA00022643"/>
    </source>
</evidence>
<dbReference type="PIRSF" id="PIRSF000232">
    <property type="entry name" value="YdjA"/>
    <property type="match status" value="1"/>
</dbReference>
<dbReference type="PANTHER" id="PTHR43821:SF1">
    <property type="entry name" value="NAD(P)H NITROREDUCTASE YDJA-RELATED"/>
    <property type="match status" value="1"/>
</dbReference>
<dbReference type="InterPro" id="IPR052530">
    <property type="entry name" value="NAD(P)H_nitroreductase"/>
</dbReference>
<evidence type="ECO:0000256" key="5">
    <source>
        <dbReference type="ARBA" id="ARBA00023002"/>
    </source>
</evidence>
<dbReference type="Proteomes" id="UP000198346">
    <property type="component" value="Unassembled WGS sequence"/>
</dbReference>
<dbReference type="InterPro" id="IPR026021">
    <property type="entry name" value="YdjA-like"/>
</dbReference>
<feature type="binding site" evidence="8">
    <location>
        <position position="60"/>
    </location>
    <ligand>
        <name>FMN</name>
        <dbReference type="ChEBI" id="CHEBI:58210"/>
        <note>ligand shared between dimeric partners</note>
    </ligand>
</feature>
<keyword evidence="11" id="KW-1185">Reference proteome</keyword>
<evidence type="ECO:0000259" key="9">
    <source>
        <dbReference type="Pfam" id="PF00881"/>
    </source>
</evidence>
<dbReference type="EC" id="1.-.-.-" evidence="7"/>
<feature type="binding site" evidence="8">
    <location>
        <position position="56"/>
    </location>
    <ligand>
        <name>FMN</name>
        <dbReference type="ChEBI" id="CHEBI:58210"/>
        <note>ligand shared between dimeric partners</note>
    </ligand>
</feature>
<proteinExistence type="inferred from homology"/>
<dbReference type="SUPFAM" id="SSF55469">
    <property type="entry name" value="FMN-dependent nitroreductase-like"/>
    <property type="match status" value="1"/>
</dbReference>
<name>A0A239PX33_9PROT</name>
<evidence type="ECO:0000256" key="1">
    <source>
        <dbReference type="ARBA" id="ARBA00007118"/>
    </source>
</evidence>
<dbReference type="InterPro" id="IPR029479">
    <property type="entry name" value="Nitroreductase"/>
</dbReference>
<feature type="domain" description="Nitroreductase" evidence="9">
    <location>
        <begin position="29"/>
        <end position="184"/>
    </location>
</feature>
<dbReference type="GO" id="GO:0016491">
    <property type="term" value="F:oxidoreductase activity"/>
    <property type="evidence" value="ECO:0007669"/>
    <property type="project" value="UniProtKB-UniRule"/>
</dbReference>
<dbReference type="OrthoDB" id="9804207at2"/>
<sequence>MNEFRAPQFGEPLPAAHPSAETIRLLRLRRSTPVELIGEPGPTAEELRVMLEIAARVPDHRRVAPYRFIVFEGDGRSKAGDILAEVFEKNDPFAGESRIEAERTRFLRAPVAVAVVSCVDRSHRTPEWEQILTAGAACQNLLIAASAHGYAAQWITEWCAYDRDALARFGLAEEERIAGYVYIGTAKEDPRERQRPDAAALTSRFGR</sequence>
<evidence type="ECO:0000256" key="8">
    <source>
        <dbReference type="PIRSR" id="PIRSR000232-1"/>
    </source>
</evidence>
<dbReference type="AlphaFoldDB" id="A0A239PX33"/>
<reference evidence="10 11" key="1">
    <citation type="submission" date="2017-07" db="EMBL/GenBank/DDBJ databases">
        <authorList>
            <person name="Sun Z.S."/>
            <person name="Albrecht U."/>
            <person name="Echele G."/>
            <person name="Lee C.C."/>
        </authorList>
    </citation>
    <scope>NUCLEOTIDE SEQUENCE [LARGE SCALE GENOMIC DNA]</scope>
    <source>
        <strain evidence="10 11">CGMCC 1.12710</strain>
    </source>
</reference>
<keyword evidence="2 7" id="KW-0285">Flavoprotein</keyword>
<keyword evidence="5 7" id="KW-0560">Oxidoreductase</keyword>
<dbReference type="CDD" id="cd02135">
    <property type="entry name" value="YdjA-like"/>
    <property type="match status" value="1"/>
</dbReference>